<sequence>MTFFSSHRLITTDHRTIYFYGTDGPWKGTEDLATMESTMGQARSTISKIFCGEPRSYTLFNRAENLEGGDNSQVEMKLSTDTDEEAPDSAVDDHSQDTYSPRPHRPSKNVAFIVIGFLLIFVIGYLIGYLTNRRQEAESTVCRPVPTSLPRPTQEIPWEGPKEELNSELDWSDIRELLQDKLTAERLADRLREISQSSHEAGSDGDLSLATKVNKAFETYGMKPWDDEHFVKIQTLPSSSSNQVLFHNKPIGVTKGYLSYSAPGTRQGRVVYAHYGKPDDFKYVTDKIDLNGSVVLLRAGKISFAEKVAYAAKLKAAAVLIYPDPVDYRFLSDTELYGHVHLGSGDPYTPGFPSFNHTQFPPAQSSGLPQILAQTITTNMASQIFQKMGGETAPTSWIEGGLSEVPTYHLGGENDTVTVEVKNILVERSIHNVFGVVKGLVDSDRYVVIGAQRDSWGPGYAKSTVGTSILLELAHAISDMVKNDNFRPRRSIVFASWSAGEYGSVGATEWLEGYLANLGMKAFSYINLDGVLTGQQTFKAAASPLLYNLVKSTMNEMKSPIDPSKKSLYEHVAGSDWEQAVMVAMPMEDSAYPFMAFSGIPSISFRFAALGDSGGYPYFGTVLDTKENLDSAMGHSTAQFAAAAAQFAGQMALRLIHDHLLRLDVERYGLRMRSYLGKINRRVYQLKQSAILSRKQMEAMSVQWLSSAIASYVRASAKLALAVQNSDLGDMEMCRKINDRIMRVEHNLLSPYVSAKDVPFRHIVFGSGSHTLQALVDHLNAIKERSPDSDADLFRNQFALATWTIQSCANTLAGDIWAMDNEI</sequence>
<keyword evidence="2" id="KW-0449">Lipoprotein</keyword>
<organism evidence="7 8">
    <name type="scientific">Synaphobranchus kaupii</name>
    <name type="common">Kaup's arrowtooth eel</name>
    <dbReference type="NCBI Taxonomy" id="118154"/>
    <lineage>
        <taxon>Eukaryota</taxon>
        <taxon>Metazoa</taxon>
        <taxon>Chordata</taxon>
        <taxon>Craniata</taxon>
        <taxon>Vertebrata</taxon>
        <taxon>Euteleostomi</taxon>
        <taxon>Actinopterygii</taxon>
        <taxon>Neopterygii</taxon>
        <taxon>Teleostei</taxon>
        <taxon>Anguilliformes</taxon>
        <taxon>Synaphobranchidae</taxon>
        <taxon>Synaphobranchus</taxon>
    </lineage>
</organism>
<feature type="domain" description="Peptidase M28" evidence="6">
    <location>
        <begin position="432"/>
        <end position="638"/>
    </location>
</feature>
<keyword evidence="2" id="KW-0675">Receptor</keyword>
<keyword evidence="2" id="KW-0812">Transmembrane</keyword>
<dbReference type="Gene3D" id="1.20.930.40">
    <property type="entry name" value="Transferrin receptor-like, dimerisation domain"/>
    <property type="match status" value="1"/>
</dbReference>
<keyword evidence="2" id="KW-1003">Cell membrane</keyword>
<comment type="subunit">
    <text evidence="2">Homodimer; disulfide-linked.</text>
</comment>
<dbReference type="GO" id="GO:0042470">
    <property type="term" value="C:melanosome"/>
    <property type="evidence" value="ECO:0007669"/>
    <property type="project" value="UniProtKB-SubCell"/>
</dbReference>
<keyword evidence="2" id="KW-1133">Transmembrane helix</keyword>
<dbReference type="Proteomes" id="UP001152622">
    <property type="component" value="Chromosome 2"/>
</dbReference>
<evidence type="ECO:0000259" key="5">
    <source>
        <dbReference type="Pfam" id="PF04253"/>
    </source>
</evidence>
<dbReference type="SUPFAM" id="SSF53187">
    <property type="entry name" value="Zn-dependent exopeptidases"/>
    <property type="match status" value="1"/>
</dbReference>
<dbReference type="SUPFAM" id="SSF47672">
    <property type="entry name" value="Transferrin receptor-like dimerisation domain"/>
    <property type="match status" value="1"/>
</dbReference>
<keyword evidence="2" id="KW-0472">Membrane</keyword>
<dbReference type="OrthoDB" id="5841748at2759"/>
<accession>A0A9Q1JB44</accession>
<dbReference type="InterPro" id="IPR039373">
    <property type="entry name" value="Peptidase_M28B"/>
</dbReference>
<comment type="similarity">
    <text evidence="1 2">Belongs to the peptidase M28 family. M28B subfamily.</text>
</comment>
<comment type="caution">
    <text evidence="7">The sequence shown here is derived from an EMBL/GenBank/DDBJ whole genome shotgun (WGS) entry which is preliminary data.</text>
</comment>
<evidence type="ECO:0000256" key="1">
    <source>
        <dbReference type="ARBA" id="ARBA00005634"/>
    </source>
</evidence>
<keyword evidence="2" id="KW-0325">Glycoprotein</keyword>
<dbReference type="FunFam" id="1.20.930.40:FF:000002">
    <property type="entry name" value="Transferrin receptor protein 1"/>
    <property type="match status" value="1"/>
</dbReference>
<dbReference type="InterPro" id="IPR046450">
    <property type="entry name" value="PA_dom_sf"/>
</dbReference>
<evidence type="ECO:0000313" key="7">
    <source>
        <dbReference type="EMBL" id="KAJ8375885.1"/>
    </source>
</evidence>
<dbReference type="PANTHER" id="PTHR10404:SF26">
    <property type="entry name" value="TRANSFERRIN RECEPTOR PROTEIN 1"/>
    <property type="match status" value="1"/>
</dbReference>
<dbReference type="InterPro" id="IPR036757">
    <property type="entry name" value="TFR-like_dimer_dom_sf"/>
</dbReference>
<dbReference type="GO" id="GO:0031623">
    <property type="term" value="P:receptor internalization"/>
    <property type="evidence" value="ECO:0007669"/>
    <property type="project" value="UniProtKB-UniRule"/>
</dbReference>
<dbReference type="InterPro" id="IPR007484">
    <property type="entry name" value="Peptidase_M28"/>
</dbReference>
<evidence type="ECO:0000259" key="6">
    <source>
        <dbReference type="Pfam" id="PF04389"/>
    </source>
</evidence>
<comment type="subcellular location">
    <subcellularLocation>
        <location evidence="2">Cell membrane</location>
        <topology evidence="2">Single-pass type II membrane protein</topology>
    </subcellularLocation>
    <subcellularLocation>
        <location evidence="2">Melanosome</location>
    </subcellularLocation>
</comment>
<dbReference type="EMBL" id="JAINUF010000002">
    <property type="protein sequence ID" value="KAJ8375885.1"/>
    <property type="molecule type" value="Genomic_DNA"/>
</dbReference>
<evidence type="ECO:0000256" key="3">
    <source>
        <dbReference type="SAM" id="MobiDB-lite"/>
    </source>
</evidence>
<dbReference type="AlphaFoldDB" id="A0A9Q1JB44"/>
<name>A0A9Q1JB44_SYNKA</name>
<dbReference type="Pfam" id="PF04389">
    <property type="entry name" value="Peptidase_M28"/>
    <property type="match status" value="1"/>
</dbReference>
<keyword evidence="8" id="KW-1185">Reference proteome</keyword>
<feature type="region of interest" description="Disordered" evidence="3">
    <location>
        <begin position="78"/>
        <end position="103"/>
    </location>
</feature>
<reference evidence="7" key="1">
    <citation type="journal article" date="2023" name="Science">
        <title>Genome structures resolve the early diversification of teleost fishes.</title>
        <authorList>
            <person name="Parey E."/>
            <person name="Louis A."/>
            <person name="Montfort J."/>
            <person name="Bouchez O."/>
            <person name="Roques C."/>
            <person name="Iampietro C."/>
            <person name="Lluch J."/>
            <person name="Castinel A."/>
            <person name="Donnadieu C."/>
            <person name="Desvignes T."/>
            <person name="Floi Bucao C."/>
            <person name="Jouanno E."/>
            <person name="Wen M."/>
            <person name="Mejri S."/>
            <person name="Dirks R."/>
            <person name="Jansen H."/>
            <person name="Henkel C."/>
            <person name="Chen W.J."/>
            <person name="Zahm M."/>
            <person name="Cabau C."/>
            <person name="Klopp C."/>
            <person name="Thompson A.W."/>
            <person name="Robinson-Rechavi M."/>
            <person name="Braasch I."/>
            <person name="Lecointre G."/>
            <person name="Bobe J."/>
            <person name="Postlethwait J.H."/>
            <person name="Berthelot C."/>
            <person name="Roest Crollius H."/>
            <person name="Guiguen Y."/>
        </authorList>
    </citation>
    <scope>NUCLEOTIDE SEQUENCE</scope>
    <source>
        <strain evidence="7">WJC10195</strain>
    </source>
</reference>
<dbReference type="Gene3D" id="3.50.30.30">
    <property type="match status" value="1"/>
</dbReference>
<keyword evidence="2" id="KW-0254">Endocytosis</keyword>
<dbReference type="InterPro" id="IPR003137">
    <property type="entry name" value="PA_domain"/>
</dbReference>
<dbReference type="PANTHER" id="PTHR10404">
    <property type="entry name" value="N-ACETYLATED-ALPHA-LINKED ACIDIC DIPEPTIDASE"/>
    <property type="match status" value="1"/>
</dbReference>
<dbReference type="CDD" id="cd09848">
    <property type="entry name" value="M28_TfR"/>
    <property type="match status" value="1"/>
</dbReference>
<dbReference type="GO" id="GO:0006879">
    <property type="term" value="P:intracellular iron ion homeostasis"/>
    <property type="evidence" value="ECO:0007669"/>
    <property type="project" value="UniProtKB-UniRule"/>
</dbReference>
<dbReference type="InterPro" id="IPR007365">
    <property type="entry name" value="TFR-like_dimer_dom"/>
</dbReference>
<dbReference type="GO" id="GO:0033572">
    <property type="term" value="P:transferrin transport"/>
    <property type="evidence" value="ECO:0007669"/>
    <property type="project" value="UniProtKB-UniRule"/>
</dbReference>
<evidence type="ECO:0000259" key="4">
    <source>
        <dbReference type="Pfam" id="PF02225"/>
    </source>
</evidence>
<evidence type="ECO:0000313" key="8">
    <source>
        <dbReference type="Proteomes" id="UP001152622"/>
    </source>
</evidence>
<dbReference type="GO" id="GO:0004998">
    <property type="term" value="F:transferrin receptor activity"/>
    <property type="evidence" value="ECO:0007669"/>
    <property type="project" value="UniProtKB-UniRule"/>
</dbReference>
<feature type="domain" description="PA" evidence="4">
    <location>
        <begin position="268"/>
        <end position="327"/>
    </location>
</feature>
<proteinExistence type="inferred from homology"/>
<protein>
    <recommendedName>
        <fullName evidence="2">Transferrin receptor protein 1</fullName>
    </recommendedName>
</protein>
<feature type="domain" description="Transferrin receptor-like dimerisation" evidence="5">
    <location>
        <begin position="701"/>
        <end position="812"/>
    </location>
</feature>
<comment type="PTM">
    <text evidence="2">Stearoylated.</text>
</comment>
<dbReference type="Pfam" id="PF04253">
    <property type="entry name" value="TFR_dimer"/>
    <property type="match status" value="1"/>
</dbReference>
<keyword evidence="2" id="KW-0564">Palmitate</keyword>
<gene>
    <name evidence="7" type="ORF">SKAU_G00064650</name>
</gene>
<dbReference type="GO" id="GO:0009897">
    <property type="term" value="C:external side of plasma membrane"/>
    <property type="evidence" value="ECO:0007669"/>
    <property type="project" value="TreeGrafter"/>
</dbReference>
<evidence type="ECO:0000256" key="2">
    <source>
        <dbReference type="RuleBase" id="RU367157"/>
    </source>
</evidence>
<comment type="function">
    <text evidence="2">Cellular uptake of iron occurs via receptor-mediated endocytosis of ligand-occupied transferrin receptor into specialized endosomes. Endosomal acidification leads to iron release. The apotransferrin-receptor complex is then recycled to the cell surface with a return to neutral pH and the concomitant loss of affinity of apotransferrin for its receptor. Transferrin receptor is necessary for development of erythrocytes and the nervous system. Acts as a lipid sensor that regulates mitochondrial fusion by regulating activation of the JNK pathway.</text>
</comment>
<feature type="transmembrane region" description="Helical" evidence="2">
    <location>
        <begin position="110"/>
        <end position="130"/>
    </location>
</feature>
<dbReference type="FunFam" id="3.40.630.10:FF:000065">
    <property type="entry name" value="Transferrin receptor 1b"/>
    <property type="match status" value="1"/>
</dbReference>
<dbReference type="Pfam" id="PF02225">
    <property type="entry name" value="PA"/>
    <property type="match status" value="1"/>
</dbReference>
<dbReference type="SUPFAM" id="SSF52025">
    <property type="entry name" value="PA domain"/>
    <property type="match status" value="1"/>
</dbReference>
<dbReference type="Gene3D" id="3.40.630.10">
    <property type="entry name" value="Zn peptidases"/>
    <property type="match status" value="1"/>
</dbReference>
<feature type="region of interest" description="Disordered" evidence="3">
    <location>
        <begin position="137"/>
        <end position="164"/>
    </location>
</feature>